<feature type="region of interest" description="Disordered" evidence="1">
    <location>
        <begin position="1"/>
        <end position="24"/>
    </location>
</feature>
<evidence type="ECO:0000313" key="3">
    <source>
        <dbReference type="Proteomes" id="UP001597094"/>
    </source>
</evidence>
<evidence type="ECO:0000256" key="1">
    <source>
        <dbReference type="SAM" id="MobiDB-lite"/>
    </source>
</evidence>
<feature type="region of interest" description="Disordered" evidence="1">
    <location>
        <begin position="56"/>
        <end position="75"/>
    </location>
</feature>
<accession>A0ABW3SUC0</accession>
<reference evidence="3" key="1">
    <citation type="journal article" date="2019" name="Int. J. Syst. Evol. Microbiol.">
        <title>The Global Catalogue of Microorganisms (GCM) 10K type strain sequencing project: providing services to taxonomists for standard genome sequencing and annotation.</title>
        <authorList>
            <consortium name="The Broad Institute Genomics Platform"/>
            <consortium name="The Broad Institute Genome Sequencing Center for Infectious Disease"/>
            <person name="Wu L."/>
            <person name="Ma J."/>
        </authorList>
    </citation>
    <scope>NUCLEOTIDE SEQUENCE [LARGE SCALE GENOMIC DNA]</scope>
    <source>
        <strain evidence="3">JCM 31319</strain>
    </source>
</reference>
<gene>
    <name evidence="2" type="ORF">ACFQ2O_20075</name>
</gene>
<comment type="caution">
    <text evidence="2">The sequence shown here is derived from an EMBL/GenBank/DDBJ whole genome shotgun (WGS) entry which is preliminary data.</text>
</comment>
<dbReference type="Pfam" id="PF09954">
    <property type="entry name" value="DUF2188"/>
    <property type="match status" value="1"/>
</dbReference>
<name>A0ABW3SUC0_9BACT</name>
<protein>
    <submittedName>
        <fullName evidence="2">DUF2188 domain-containing protein</fullName>
    </submittedName>
</protein>
<dbReference type="RefSeq" id="WP_377532256.1">
    <property type="nucleotide sequence ID" value="NZ_JBHTLD010000293.1"/>
</dbReference>
<feature type="compositionally biased region" description="Basic residues" evidence="1">
    <location>
        <begin position="1"/>
        <end position="10"/>
    </location>
</feature>
<sequence>MSKGKNQHVVKHPEGWAVKGAGNEKATKVTSTQAEAIKVAKQIAVNQGSELLIHGKNGRIREKNTYGEDSYPPKG</sequence>
<dbReference type="Proteomes" id="UP001597094">
    <property type="component" value="Unassembled WGS sequence"/>
</dbReference>
<keyword evidence="3" id="KW-1185">Reference proteome</keyword>
<dbReference type="EMBL" id="JBHTLD010000293">
    <property type="protein sequence ID" value="MFD1188519.1"/>
    <property type="molecule type" value="Genomic_DNA"/>
</dbReference>
<dbReference type="InterPro" id="IPR018691">
    <property type="entry name" value="DUF2188"/>
</dbReference>
<proteinExistence type="predicted"/>
<evidence type="ECO:0000313" key="2">
    <source>
        <dbReference type="EMBL" id="MFD1188519.1"/>
    </source>
</evidence>
<organism evidence="2 3">
    <name type="scientific">Pontibacter rugosus</name>
    <dbReference type="NCBI Taxonomy" id="1745966"/>
    <lineage>
        <taxon>Bacteria</taxon>
        <taxon>Pseudomonadati</taxon>
        <taxon>Bacteroidota</taxon>
        <taxon>Cytophagia</taxon>
        <taxon>Cytophagales</taxon>
        <taxon>Hymenobacteraceae</taxon>
        <taxon>Pontibacter</taxon>
    </lineage>
</organism>